<feature type="domain" description="Methyltransferase" evidence="2">
    <location>
        <begin position="49"/>
        <end position="141"/>
    </location>
</feature>
<dbReference type="PANTHER" id="PTHR43861:SF3">
    <property type="entry name" value="PUTATIVE (AFU_ORTHOLOGUE AFUA_2G14390)-RELATED"/>
    <property type="match status" value="1"/>
</dbReference>
<evidence type="ECO:0000313" key="3">
    <source>
        <dbReference type="EMBL" id="TCP05399.1"/>
    </source>
</evidence>
<dbReference type="GeneID" id="99687001"/>
<sequence length="212" mass="22999">MSRDNTPVFDDPAGGWNQRYRAEGYLFGTAPNAYLESLAARLPAGGRALCVADGEGRNSVWLARRGFEVDAFDISEVAVAKARRLAAEAGVTVHYEVVGCDDRAWPEAAYDLVAAVFVQFADPPTRSRLFERMARALRPGGCLVLQGYTPAQLAYRSGGPGRVDHLYTPELLREAFAGLEILDLAEYEAELAEGTQHVGRAALIGMLARRPG</sequence>
<dbReference type="RefSeq" id="WP_132644407.1">
    <property type="nucleotide sequence ID" value="NZ_CP181386.1"/>
</dbReference>
<comment type="caution">
    <text evidence="3">The sequence shown here is derived from an EMBL/GenBank/DDBJ whole genome shotgun (WGS) entry which is preliminary data.</text>
</comment>
<dbReference type="InterPro" id="IPR029063">
    <property type="entry name" value="SAM-dependent_MTases_sf"/>
</dbReference>
<dbReference type="GO" id="GO:0032259">
    <property type="term" value="P:methylation"/>
    <property type="evidence" value="ECO:0007669"/>
    <property type="project" value="UniProtKB-KW"/>
</dbReference>
<proteinExistence type="predicted"/>
<protein>
    <submittedName>
        <fullName evidence="3">Methyltransferase family protein</fullName>
    </submittedName>
</protein>
<organism evidence="3 4">
    <name type="scientific">Rubrivivax gelatinosus</name>
    <name type="common">Rhodocyclus gelatinosus</name>
    <name type="synonym">Rhodopseudomonas gelatinosa</name>
    <dbReference type="NCBI Taxonomy" id="28068"/>
    <lineage>
        <taxon>Bacteria</taxon>
        <taxon>Pseudomonadati</taxon>
        <taxon>Pseudomonadota</taxon>
        <taxon>Betaproteobacteria</taxon>
        <taxon>Burkholderiales</taxon>
        <taxon>Sphaerotilaceae</taxon>
        <taxon>Rubrivivax</taxon>
    </lineage>
</organism>
<dbReference type="EMBL" id="SLXD01000001">
    <property type="protein sequence ID" value="TCP05399.1"/>
    <property type="molecule type" value="Genomic_DNA"/>
</dbReference>
<dbReference type="Pfam" id="PF13649">
    <property type="entry name" value="Methyltransf_25"/>
    <property type="match status" value="1"/>
</dbReference>
<keyword evidence="1 3" id="KW-0808">Transferase</keyword>
<evidence type="ECO:0000259" key="2">
    <source>
        <dbReference type="Pfam" id="PF13649"/>
    </source>
</evidence>
<dbReference type="CDD" id="cd02440">
    <property type="entry name" value="AdoMet_MTases"/>
    <property type="match status" value="1"/>
</dbReference>
<dbReference type="AlphaFoldDB" id="A0A4R2MDC2"/>
<reference evidence="3 4" key="1">
    <citation type="submission" date="2019-03" db="EMBL/GenBank/DDBJ databases">
        <title>Genomic Encyclopedia of Type Strains, Phase IV (KMG-IV): sequencing the most valuable type-strain genomes for metagenomic binning, comparative biology and taxonomic classification.</title>
        <authorList>
            <person name="Goeker M."/>
        </authorList>
    </citation>
    <scope>NUCLEOTIDE SEQUENCE [LARGE SCALE GENOMIC DNA]</scope>
    <source>
        <strain evidence="3 4">DSM 1709</strain>
    </source>
</reference>
<dbReference type="SUPFAM" id="SSF53335">
    <property type="entry name" value="S-adenosyl-L-methionine-dependent methyltransferases"/>
    <property type="match status" value="1"/>
</dbReference>
<dbReference type="Gene3D" id="3.40.50.150">
    <property type="entry name" value="Vaccinia Virus protein VP39"/>
    <property type="match status" value="1"/>
</dbReference>
<dbReference type="InterPro" id="IPR041698">
    <property type="entry name" value="Methyltransf_25"/>
</dbReference>
<evidence type="ECO:0000256" key="1">
    <source>
        <dbReference type="ARBA" id="ARBA00022679"/>
    </source>
</evidence>
<evidence type="ECO:0000313" key="4">
    <source>
        <dbReference type="Proteomes" id="UP000295106"/>
    </source>
</evidence>
<dbReference type="OrthoDB" id="9786503at2"/>
<dbReference type="Proteomes" id="UP000295106">
    <property type="component" value="Unassembled WGS sequence"/>
</dbReference>
<dbReference type="GO" id="GO:0008168">
    <property type="term" value="F:methyltransferase activity"/>
    <property type="evidence" value="ECO:0007669"/>
    <property type="project" value="UniProtKB-KW"/>
</dbReference>
<name>A0A4R2MDC2_RUBGE</name>
<dbReference type="PANTHER" id="PTHR43861">
    <property type="entry name" value="TRANS-ACONITATE 2-METHYLTRANSFERASE-RELATED"/>
    <property type="match status" value="1"/>
</dbReference>
<accession>A0A4R2MDC2</accession>
<keyword evidence="3" id="KW-0489">Methyltransferase</keyword>
<gene>
    <name evidence="3" type="ORF">EV684_101271</name>
</gene>